<dbReference type="EMBL" id="JADBJN010000004">
    <property type="protein sequence ID" value="KAG5667068.1"/>
    <property type="molecule type" value="Genomic_DNA"/>
</dbReference>
<evidence type="ECO:0000256" key="1">
    <source>
        <dbReference type="ARBA" id="ARBA00023157"/>
    </source>
</evidence>
<dbReference type="Pfam" id="PF00089">
    <property type="entry name" value="Trypsin"/>
    <property type="match status" value="1"/>
</dbReference>
<name>A0A9J6BB59_POLVA</name>
<evidence type="ECO:0000256" key="2">
    <source>
        <dbReference type="ARBA" id="ARBA00023180"/>
    </source>
</evidence>
<dbReference type="InterPro" id="IPR009003">
    <property type="entry name" value="Peptidase_S1_PA"/>
</dbReference>
<evidence type="ECO:0000256" key="5">
    <source>
        <dbReference type="SAM" id="SignalP"/>
    </source>
</evidence>
<dbReference type="InterPro" id="IPR051487">
    <property type="entry name" value="Ser/Thr_Proteases_Immune/Dev"/>
</dbReference>
<feature type="signal peptide" evidence="5">
    <location>
        <begin position="1"/>
        <end position="16"/>
    </location>
</feature>
<dbReference type="PROSITE" id="PS50240">
    <property type="entry name" value="TRYPSIN_DOM"/>
    <property type="match status" value="1"/>
</dbReference>
<dbReference type="Proteomes" id="UP001107558">
    <property type="component" value="Chromosome 4"/>
</dbReference>
<feature type="chain" id="PRO_5039913650" description="Peptidase S1 domain-containing protein" evidence="5">
    <location>
        <begin position="17"/>
        <end position="449"/>
    </location>
</feature>
<dbReference type="InterPro" id="IPR001254">
    <property type="entry name" value="Trypsin_dom"/>
</dbReference>
<dbReference type="OrthoDB" id="6656697at2759"/>
<dbReference type="GO" id="GO:0004252">
    <property type="term" value="F:serine-type endopeptidase activity"/>
    <property type="evidence" value="ECO:0007669"/>
    <property type="project" value="InterPro"/>
</dbReference>
<dbReference type="SMART" id="SM00020">
    <property type="entry name" value="Tryp_SPc"/>
    <property type="match status" value="1"/>
</dbReference>
<protein>
    <recommendedName>
        <fullName evidence="6">Peptidase S1 domain-containing protein</fullName>
    </recommendedName>
</protein>
<gene>
    <name evidence="7" type="ORF">PVAND_015068</name>
</gene>
<dbReference type="GO" id="GO:0006508">
    <property type="term" value="P:proteolysis"/>
    <property type="evidence" value="ECO:0007669"/>
    <property type="project" value="InterPro"/>
</dbReference>
<dbReference type="PANTHER" id="PTHR24256">
    <property type="entry name" value="TRYPTASE-RELATED"/>
    <property type="match status" value="1"/>
</dbReference>
<evidence type="ECO:0000313" key="7">
    <source>
        <dbReference type="EMBL" id="KAG5667068.1"/>
    </source>
</evidence>
<organism evidence="7 8">
    <name type="scientific">Polypedilum vanderplanki</name>
    <name type="common">Sleeping chironomid midge</name>
    <dbReference type="NCBI Taxonomy" id="319348"/>
    <lineage>
        <taxon>Eukaryota</taxon>
        <taxon>Metazoa</taxon>
        <taxon>Ecdysozoa</taxon>
        <taxon>Arthropoda</taxon>
        <taxon>Hexapoda</taxon>
        <taxon>Insecta</taxon>
        <taxon>Pterygota</taxon>
        <taxon>Neoptera</taxon>
        <taxon>Endopterygota</taxon>
        <taxon>Diptera</taxon>
        <taxon>Nematocera</taxon>
        <taxon>Chironomoidea</taxon>
        <taxon>Chironomidae</taxon>
        <taxon>Chironominae</taxon>
        <taxon>Polypedilum</taxon>
        <taxon>Polypedilum</taxon>
    </lineage>
</organism>
<sequence length="449" mass="48588">MLGFLVLFIEIYFVSSQITSSWPIGTYVPNVCVCGSSNQCSYAGAESSYDGAGIIQARILTNGDNPNSTLGTNSTICQPVSTGINLQTISQTSCDENYMSLCCPTDGYTCGIRYPPVPRSPQPKPGSGQAYYGSYPYQAIILSQYNVYIGSGVLIDQFHVLTVAHKIYNLNQAIKIRLGDWDAADVYEPLPTLDINANFYIHPNFTVSNLKNDIAIIRLEKPVILGQYPHIGSICLPNTTLNGMRCWVSGFGKNATDATGRYQNIQKEVDVPLVDYNTCQKALRKTALGNTFSLDKNSFICAGGENSKDACTGDGGSPLSCYVSGRFYLAGLVSWGVSCGSEVPSVYVNVQSFIPWIQNMTASLNLIFSTTSSTIKTTARSTIQAAKKTTKVTTAHSTVHAAAKPTKKDKSAKETTKTIKKAVTTTKKSTKTTTRKPKTKTTLTTAENI</sequence>
<keyword evidence="1" id="KW-1015">Disulfide bond</keyword>
<accession>A0A9J6BB59</accession>
<evidence type="ECO:0000256" key="3">
    <source>
        <dbReference type="ARBA" id="ARBA00024195"/>
    </source>
</evidence>
<keyword evidence="2" id="KW-0325">Glycoprotein</keyword>
<feature type="region of interest" description="Disordered" evidence="4">
    <location>
        <begin position="423"/>
        <end position="449"/>
    </location>
</feature>
<dbReference type="Gene3D" id="2.40.10.10">
    <property type="entry name" value="Trypsin-like serine proteases"/>
    <property type="match status" value="1"/>
</dbReference>
<dbReference type="CDD" id="cd00190">
    <property type="entry name" value="Tryp_SPc"/>
    <property type="match status" value="1"/>
</dbReference>
<keyword evidence="8" id="KW-1185">Reference proteome</keyword>
<dbReference type="PRINTS" id="PR00722">
    <property type="entry name" value="CHYMOTRYPSIN"/>
</dbReference>
<dbReference type="FunFam" id="2.40.10.10:FF:000002">
    <property type="entry name" value="Transmembrane protease serine"/>
    <property type="match status" value="1"/>
</dbReference>
<comment type="caution">
    <text evidence="7">The sequence shown here is derived from an EMBL/GenBank/DDBJ whole genome shotgun (WGS) entry which is preliminary data.</text>
</comment>
<evidence type="ECO:0000256" key="4">
    <source>
        <dbReference type="SAM" id="MobiDB-lite"/>
    </source>
</evidence>
<reference evidence="7" key="1">
    <citation type="submission" date="2021-03" db="EMBL/GenBank/DDBJ databases">
        <title>Chromosome level genome of the anhydrobiotic midge Polypedilum vanderplanki.</title>
        <authorList>
            <person name="Yoshida Y."/>
            <person name="Kikawada T."/>
            <person name="Gusev O."/>
        </authorList>
    </citation>
    <scope>NUCLEOTIDE SEQUENCE</scope>
    <source>
        <strain evidence="7">NIAS01</strain>
        <tissue evidence="7">Whole body or cell culture</tissue>
    </source>
</reference>
<feature type="domain" description="Peptidase S1" evidence="6">
    <location>
        <begin position="126"/>
        <end position="362"/>
    </location>
</feature>
<keyword evidence="5" id="KW-0732">Signal</keyword>
<comment type="similarity">
    <text evidence="3">Belongs to the peptidase S1 family. CLIP subfamily.</text>
</comment>
<dbReference type="InterPro" id="IPR043504">
    <property type="entry name" value="Peptidase_S1_PA_chymotrypsin"/>
</dbReference>
<proteinExistence type="inferred from homology"/>
<dbReference type="InterPro" id="IPR001314">
    <property type="entry name" value="Peptidase_S1A"/>
</dbReference>
<feature type="compositionally biased region" description="Basic residues" evidence="4">
    <location>
        <begin position="428"/>
        <end position="439"/>
    </location>
</feature>
<dbReference type="AlphaFoldDB" id="A0A9J6BB59"/>
<evidence type="ECO:0000259" key="6">
    <source>
        <dbReference type="PROSITE" id="PS50240"/>
    </source>
</evidence>
<feature type="compositionally biased region" description="Low complexity" evidence="4">
    <location>
        <begin position="440"/>
        <end position="449"/>
    </location>
</feature>
<dbReference type="SUPFAM" id="SSF50494">
    <property type="entry name" value="Trypsin-like serine proteases"/>
    <property type="match status" value="1"/>
</dbReference>
<evidence type="ECO:0000313" key="8">
    <source>
        <dbReference type="Proteomes" id="UP001107558"/>
    </source>
</evidence>